<dbReference type="Proteomes" id="UP000317093">
    <property type="component" value="Chromosome"/>
</dbReference>
<organism evidence="3 4">
    <name type="scientific">Kolteria novifilia</name>
    <dbReference type="NCBI Taxonomy" id="2527975"/>
    <lineage>
        <taxon>Bacteria</taxon>
        <taxon>Pseudomonadati</taxon>
        <taxon>Planctomycetota</taxon>
        <taxon>Planctomycetia</taxon>
        <taxon>Kolteriales</taxon>
        <taxon>Kolteriaceae</taxon>
        <taxon>Kolteria</taxon>
    </lineage>
</organism>
<dbReference type="KEGG" id="knv:Pan216_53550"/>
<dbReference type="Gene3D" id="3.30.700.10">
    <property type="entry name" value="Glycoprotein, Type 4 Pilin"/>
    <property type="match status" value="1"/>
</dbReference>
<proteinExistence type="predicted"/>
<keyword evidence="4" id="KW-1185">Reference proteome</keyword>
<dbReference type="Pfam" id="PF07963">
    <property type="entry name" value="N_methyl"/>
    <property type="match status" value="1"/>
</dbReference>
<name>A0A518BBV6_9BACT</name>
<accession>A0A518BBV6</accession>
<evidence type="ECO:0000259" key="2">
    <source>
        <dbReference type="Pfam" id="PF07596"/>
    </source>
</evidence>
<dbReference type="AlphaFoldDB" id="A0A518BBV6"/>
<evidence type="ECO:0000313" key="4">
    <source>
        <dbReference type="Proteomes" id="UP000317093"/>
    </source>
</evidence>
<dbReference type="InterPro" id="IPR027558">
    <property type="entry name" value="Pre_pil_HX9DG_C"/>
</dbReference>
<feature type="region of interest" description="Disordered" evidence="1">
    <location>
        <begin position="135"/>
        <end position="154"/>
    </location>
</feature>
<dbReference type="OrthoDB" id="259596at2"/>
<dbReference type="RefSeq" id="WP_145264413.1">
    <property type="nucleotide sequence ID" value="NZ_CP036279.1"/>
</dbReference>
<dbReference type="Pfam" id="PF07596">
    <property type="entry name" value="SBP_bac_10"/>
    <property type="match status" value="1"/>
</dbReference>
<sequence length="323" mass="35085">MANRRRPGFTLIELLVVIAIIGVLTALLLPAVQQARESARRVQCRNKLKQMGLALLNYHDAHSLFPPGSVISSTACDLSTGARRGAPWSVLVLPYLDELSRYDQFDFDGSFASIANESTNVNEPFQIVPNAKFQCPSDSNSKRSEPNANYRGVQGGGTDSEALCRVGTASNYRVRYDNGILYLNSSIALGDIADGTSKTLLVGESRWWFAVGQNSPYGTYFTWASTTRNAGTSSHVNMVASATDPINQPQFDYDPSKGPYTAHPAGIGTIVGTHTRSFGSWHLGGSHFTFADGGVRFISEAVDTTIYRRAGQRADGLVTENLY</sequence>
<evidence type="ECO:0000313" key="3">
    <source>
        <dbReference type="EMBL" id="QDU64465.1"/>
    </source>
</evidence>
<feature type="domain" description="DUF1559" evidence="2">
    <location>
        <begin position="33"/>
        <end position="304"/>
    </location>
</feature>
<dbReference type="InterPro" id="IPR045584">
    <property type="entry name" value="Pilin-like"/>
</dbReference>
<dbReference type="SUPFAM" id="SSF54523">
    <property type="entry name" value="Pili subunits"/>
    <property type="match status" value="1"/>
</dbReference>
<dbReference type="EMBL" id="CP036279">
    <property type="protein sequence ID" value="QDU64465.1"/>
    <property type="molecule type" value="Genomic_DNA"/>
</dbReference>
<evidence type="ECO:0000256" key="1">
    <source>
        <dbReference type="SAM" id="MobiDB-lite"/>
    </source>
</evidence>
<protein>
    <submittedName>
        <fullName evidence="3">Type II secretion system protein G</fullName>
    </submittedName>
</protein>
<gene>
    <name evidence="3" type="primary">xcpT_26</name>
    <name evidence="3" type="ORF">Pan216_53550</name>
</gene>
<dbReference type="PANTHER" id="PTHR30093">
    <property type="entry name" value="GENERAL SECRETION PATHWAY PROTEIN G"/>
    <property type="match status" value="1"/>
</dbReference>
<dbReference type="InterPro" id="IPR011453">
    <property type="entry name" value="DUF1559"/>
</dbReference>
<dbReference type="NCBIfam" id="TIGR02532">
    <property type="entry name" value="IV_pilin_GFxxxE"/>
    <property type="match status" value="1"/>
</dbReference>
<dbReference type="NCBIfam" id="TIGR04294">
    <property type="entry name" value="pre_pil_HX9DG"/>
    <property type="match status" value="1"/>
</dbReference>
<dbReference type="InterPro" id="IPR012902">
    <property type="entry name" value="N_methyl_site"/>
</dbReference>
<reference evidence="3 4" key="1">
    <citation type="submission" date="2019-02" db="EMBL/GenBank/DDBJ databases">
        <title>Deep-cultivation of Planctomycetes and their phenomic and genomic characterization uncovers novel biology.</title>
        <authorList>
            <person name="Wiegand S."/>
            <person name="Jogler M."/>
            <person name="Boedeker C."/>
            <person name="Pinto D."/>
            <person name="Vollmers J."/>
            <person name="Rivas-Marin E."/>
            <person name="Kohn T."/>
            <person name="Peeters S.H."/>
            <person name="Heuer A."/>
            <person name="Rast P."/>
            <person name="Oberbeckmann S."/>
            <person name="Bunk B."/>
            <person name="Jeske O."/>
            <person name="Meyerdierks A."/>
            <person name="Storesund J.E."/>
            <person name="Kallscheuer N."/>
            <person name="Luecker S."/>
            <person name="Lage O.M."/>
            <person name="Pohl T."/>
            <person name="Merkel B.J."/>
            <person name="Hornburger P."/>
            <person name="Mueller R.-W."/>
            <person name="Bruemmer F."/>
            <person name="Labrenz M."/>
            <person name="Spormann A.M."/>
            <person name="Op den Camp H."/>
            <person name="Overmann J."/>
            <person name="Amann R."/>
            <person name="Jetten M.S.M."/>
            <person name="Mascher T."/>
            <person name="Medema M.H."/>
            <person name="Devos D.P."/>
            <person name="Kaster A.-K."/>
            <person name="Ovreas L."/>
            <person name="Rohde M."/>
            <person name="Galperin M.Y."/>
            <person name="Jogler C."/>
        </authorList>
    </citation>
    <scope>NUCLEOTIDE SEQUENCE [LARGE SCALE GENOMIC DNA]</scope>
    <source>
        <strain evidence="3 4">Pan216</strain>
    </source>
</reference>
<dbReference type="PANTHER" id="PTHR30093:SF2">
    <property type="entry name" value="TYPE II SECRETION SYSTEM PROTEIN H"/>
    <property type="match status" value="1"/>
</dbReference>